<reference evidence="2" key="1">
    <citation type="submission" date="2022-11" db="UniProtKB">
        <authorList>
            <consortium name="EnsemblMetazoa"/>
        </authorList>
    </citation>
    <scope>IDENTIFICATION</scope>
</reference>
<dbReference type="AlphaFoldDB" id="A0A913Y630"/>
<protein>
    <submittedName>
        <fullName evidence="2">Uncharacterized protein</fullName>
    </submittedName>
</protein>
<dbReference type="RefSeq" id="XP_020915729.1">
    <property type="nucleotide sequence ID" value="XM_021060070.2"/>
</dbReference>
<sequence>MRQKPEEDYEKNVLDKICRPENCAGLSKITVNQVIWDRISAEARTTDVKMQRVQNALVKGTTSVALIANNILEILAHKEASEEQKLEQVLNNIWKTTEDALVCLGGANWELAQRRRELLKSQISKDYGHLCAQKVPFTDMLFGENVTKQIKDITDDNKVTHKILDHKWRRGSRGSSRAAYRGRGRGYGRGRFTPYQKPFLGNSNNSRQSYSKGKSSTSTDTTAKK</sequence>
<dbReference type="PANTHER" id="PTHR34239">
    <property type="entry name" value="APPLE DOMAIN-CONTAINING PROTEIN"/>
    <property type="match status" value="1"/>
</dbReference>
<dbReference type="KEGG" id="epa:110253197"/>
<evidence type="ECO:0000313" key="3">
    <source>
        <dbReference type="Proteomes" id="UP000887567"/>
    </source>
</evidence>
<dbReference type="OMA" id="MSKEYTH"/>
<dbReference type="EnsemblMetazoa" id="XM_021060070.2">
    <property type="protein sequence ID" value="XP_020915729.1"/>
    <property type="gene ID" value="LOC110253197"/>
</dbReference>
<dbReference type="PANTHER" id="PTHR34239:SF2">
    <property type="entry name" value="TRANSPOSABLE ELEMENT P TRANSPOSASE_THAP9 CONSERVED DOMAIN-CONTAINING PROTEIN"/>
    <property type="match status" value="1"/>
</dbReference>
<dbReference type="OrthoDB" id="5976993at2759"/>
<organism evidence="2 3">
    <name type="scientific">Exaiptasia diaphana</name>
    <name type="common">Tropical sea anemone</name>
    <name type="synonym">Aiptasia pulchella</name>
    <dbReference type="NCBI Taxonomy" id="2652724"/>
    <lineage>
        <taxon>Eukaryota</taxon>
        <taxon>Metazoa</taxon>
        <taxon>Cnidaria</taxon>
        <taxon>Anthozoa</taxon>
        <taxon>Hexacorallia</taxon>
        <taxon>Actiniaria</taxon>
        <taxon>Aiptasiidae</taxon>
        <taxon>Exaiptasia</taxon>
    </lineage>
</organism>
<dbReference type="Proteomes" id="UP000887567">
    <property type="component" value="Unplaced"/>
</dbReference>
<name>A0A913Y630_EXADI</name>
<evidence type="ECO:0000256" key="1">
    <source>
        <dbReference type="SAM" id="MobiDB-lite"/>
    </source>
</evidence>
<dbReference type="GeneID" id="110253197"/>
<keyword evidence="3" id="KW-1185">Reference proteome</keyword>
<feature type="compositionally biased region" description="Polar residues" evidence="1">
    <location>
        <begin position="201"/>
        <end position="210"/>
    </location>
</feature>
<accession>A0A913Y630</accession>
<evidence type="ECO:0000313" key="2">
    <source>
        <dbReference type="EnsemblMetazoa" id="XP_020915729.1"/>
    </source>
</evidence>
<feature type="compositionally biased region" description="Low complexity" evidence="1">
    <location>
        <begin position="211"/>
        <end position="225"/>
    </location>
</feature>
<proteinExistence type="predicted"/>
<feature type="region of interest" description="Disordered" evidence="1">
    <location>
        <begin position="168"/>
        <end position="225"/>
    </location>
</feature>